<feature type="compositionally biased region" description="Polar residues" evidence="2">
    <location>
        <begin position="8"/>
        <end position="26"/>
    </location>
</feature>
<gene>
    <name evidence="3" type="ORF">CAAN4_H15764</name>
</gene>
<feature type="coiled-coil region" evidence="1">
    <location>
        <begin position="194"/>
        <end position="221"/>
    </location>
</feature>
<keyword evidence="4" id="KW-1185">Reference proteome</keyword>
<organism evidence="3 4">
    <name type="scientific">[Candida] anglica</name>
    <dbReference type="NCBI Taxonomy" id="148631"/>
    <lineage>
        <taxon>Eukaryota</taxon>
        <taxon>Fungi</taxon>
        <taxon>Dikarya</taxon>
        <taxon>Ascomycota</taxon>
        <taxon>Saccharomycotina</taxon>
        <taxon>Pichiomycetes</taxon>
        <taxon>Debaryomycetaceae</taxon>
        <taxon>Kurtzmaniella</taxon>
    </lineage>
</organism>
<evidence type="ECO:0000313" key="3">
    <source>
        <dbReference type="EMBL" id="CAK7921565.1"/>
    </source>
</evidence>
<proteinExistence type="predicted"/>
<feature type="coiled-coil region" evidence="1">
    <location>
        <begin position="421"/>
        <end position="476"/>
    </location>
</feature>
<reference evidence="3 4" key="1">
    <citation type="submission" date="2024-01" db="EMBL/GenBank/DDBJ databases">
        <authorList>
            <consortium name="Genoscope - CEA"/>
            <person name="William W."/>
        </authorList>
    </citation>
    <scope>NUCLEOTIDE SEQUENCE [LARGE SCALE GENOMIC DNA]</scope>
    <source>
        <strain evidence="3 4">29B2s-10</strain>
    </source>
</reference>
<evidence type="ECO:0000313" key="4">
    <source>
        <dbReference type="Proteomes" id="UP001497600"/>
    </source>
</evidence>
<feature type="compositionally biased region" description="Polar residues" evidence="2">
    <location>
        <begin position="480"/>
        <end position="497"/>
    </location>
</feature>
<accession>A0ABP0EQ50</accession>
<feature type="coiled-coil region" evidence="1">
    <location>
        <begin position="543"/>
        <end position="570"/>
    </location>
</feature>
<feature type="compositionally biased region" description="Low complexity" evidence="2">
    <location>
        <begin position="512"/>
        <end position="524"/>
    </location>
</feature>
<dbReference type="EMBL" id="OZ004260">
    <property type="protein sequence ID" value="CAK7921565.1"/>
    <property type="molecule type" value="Genomic_DNA"/>
</dbReference>
<protein>
    <submittedName>
        <fullName evidence="3">Uncharacterized protein</fullName>
    </submittedName>
</protein>
<sequence length="570" mass="64243">MIDADTFLRNSPFQATHGPNQSLDNTTPELLKFSLQEQHRNKLRELKDNHHDLPNLNLLHSQFLQDSFNNHLQKSLDEGTVSFDESGLSEFSPPSSVSSHSELNNVGKPNYLNLKVLIENSVFDTKNINKDSILSLTALKQLKLRISDKKELKQYLKSKHSISQEFMSSMILNPSTSDEIELDSTLLLKIIKSNHSLSQQLTEVSDELESLTTKLNNHNMACMVLGYVEDIKITSLSMTNLSQYQNNFHPTSTAASPLKDHTNNTILPPSTSGAISPSRSVFNNMQQHNKAFDTLFAHIASIAASRNIVLPSPPMDDDLASRTTWASGCIDAILASSPAANPMTKSTPETPNEKTLSTPITEYYLHESSLASTSSPVRSSGNGNDKQLLLDYKTALNDLRFSHQYLTKEFEYSRQQSFKIIQEFRKKNAILEKEINRVKENQTSTDSSTFSNPELLATKEREISKLRKELNALKIDQMGMKSTSTMSPPFNSSTLSLSPRHEQYDSDDDVRSQSSRMSPRPSSSGTSNGILRKEFKKIVGNIQDQYEVELEEERLRRRKLEEQLKQLQVN</sequence>
<feature type="region of interest" description="Disordered" evidence="2">
    <location>
        <begin position="1"/>
        <end position="26"/>
    </location>
</feature>
<keyword evidence="1" id="KW-0175">Coiled coil</keyword>
<name>A0ABP0EQ50_9ASCO</name>
<evidence type="ECO:0000256" key="2">
    <source>
        <dbReference type="SAM" id="MobiDB-lite"/>
    </source>
</evidence>
<dbReference type="Proteomes" id="UP001497600">
    <property type="component" value="Chromosome H"/>
</dbReference>
<evidence type="ECO:0000256" key="1">
    <source>
        <dbReference type="SAM" id="Coils"/>
    </source>
</evidence>
<feature type="region of interest" description="Disordered" evidence="2">
    <location>
        <begin position="477"/>
        <end position="531"/>
    </location>
</feature>